<evidence type="ECO:0000313" key="2">
    <source>
        <dbReference type="EMBL" id="MPN51930.1"/>
    </source>
</evidence>
<dbReference type="AlphaFoldDB" id="A0A645ILF4"/>
<feature type="region of interest" description="Disordered" evidence="1">
    <location>
        <begin position="73"/>
        <end position="114"/>
    </location>
</feature>
<comment type="caution">
    <text evidence="2">The sequence shown here is derived from an EMBL/GenBank/DDBJ whole genome shotgun (WGS) entry which is preliminary data.</text>
</comment>
<feature type="compositionally biased region" description="Basic residues" evidence="1">
    <location>
        <begin position="101"/>
        <end position="114"/>
    </location>
</feature>
<name>A0A645ILF4_9ZZZZ</name>
<evidence type="ECO:0000256" key="1">
    <source>
        <dbReference type="SAM" id="MobiDB-lite"/>
    </source>
</evidence>
<gene>
    <name evidence="2" type="ORF">SDC9_199581</name>
</gene>
<organism evidence="2">
    <name type="scientific">bioreactor metagenome</name>
    <dbReference type="NCBI Taxonomy" id="1076179"/>
    <lineage>
        <taxon>unclassified sequences</taxon>
        <taxon>metagenomes</taxon>
        <taxon>ecological metagenomes</taxon>
    </lineage>
</organism>
<protein>
    <submittedName>
        <fullName evidence="2">Uncharacterized protein</fullName>
    </submittedName>
</protein>
<proteinExistence type="predicted"/>
<accession>A0A645ILF4</accession>
<feature type="compositionally biased region" description="Basic and acidic residues" evidence="1">
    <location>
        <begin position="73"/>
        <end position="85"/>
    </location>
</feature>
<dbReference type="EMBL" id="VSSQ01117519">
    <property type="protein sequence ID" value="MPN51930.1"/>
    <property type="molecule type" value="Genomic_DNA"/>
</dbReference>
<reference evidence="2" key="1">
    <citation type="submission" date="2019-08" db="EMBL/GenBank/DDBJ databases">
        <authorList>
            <person name="Kucharzyk K."/>
            <person name="Murdoch R.W."/>
            <person name="Higgins S."/>
            <person name="Loffler F."/>
        </authorList>
    </citation>
    <scope>NUCLEOTIDE SEQUENCE</scope>
</reference>
<sequence length="114" mass="13449">MQCKEDTQEQRQDCYRKSRLFCEQRRDLFPFHHQPDCSCQQQQVLIKGLPVADDKCIAKTAAIFYRVGNGHPQCERREEDHKEQDQPGCPLPVNTQQQKSTQRKFGCHHKYCGR</sequence>